<proteinExistence type="predicted"/>
<evidence type="ECO:0000313" key="10">
    <source>
        <dbReference type="Proteomes" id="UP000701680"/>
    </source>
</evidence>
<dbReference type="RefSeq" id="WP_101694571.1">
    <property type="nucleotide sequence ID" value="NZ_JAAITX010000001.1"/>
</dbReference>
<keyword evidence="4" id="KW-0804">Transcription</keyword>
<evidence type="ECO:0000313" key="7">
    <source>
        <dbReference type="EMBL" id="NSK13454.1"/>
    </source>
</evidence>
<feature type="coiled-coil region" evidence="5">
    <location>
        <begin position="84"/>
        <end position="128"/>
    </location>
</feature>
<evidence type="ECO:0000256" key="4">
    <source>
        <dbReference type="ARBA" id="ARBA00023163"/>
    </source>
</evidence>
<dbReference type="SMART" id="SM00422">
    <property type="entry name" value="HTH_MERR"/>
    <property type="match status" value="1"/>
</dbReference>
<organism evidence="8 9">
    <name type="scientific">Dorea phocaeensis</name>
    <dbReference type="NCBI Taxonomy" id="2040291"/>
    <lineage>
        <taxon>Bacteria</taxon>
        <taxon>Bacillati</taxon>
        <taxon>Bacillota</taxon>
        <taxon>Clostridia</taxon>
        <taxon>Lachnospirales</taxon>
        <taxon>Lachnospiraceae</taxon>
        <taxon>Dorea</taxon>
    </lineage>
</organism>
<dbReference type="Pfam" id="PF09278">
    <property type="entry name" value="MerR-DNA-bind"/>
    <property type="match status" value="1"/>
</dbReference>
<dbReference type="Proteomes" id="UP000701680">
    <property type="component" value="Unassembled WGS sequence"/>
</dbReference>
<dbReference type="InterPro" id="IPR000551">
    <property type="entry name" value="MerR-type_HTH_dom"/>
</dbReference>
<evidence type="ECO:0000256" key="1">
    <source>
        <dbReference type="ARBA" id="ARBA00022491"/>
    </source>
</evidence>
<reference evidence="8" key="2">
    <citation type="submission" date="2020-02" db="EMBL/GenBank/DDBJ databases">
        <authorList>
            <person name="Littmann E."/>
            <person name="Sorbara M."/>
        </authorList>
    </citation>
    <scope>NUCLEOTIDE SEQUENCE</scope>
    <source>
        <strain evidence="8">MSK.17.11</strain>
        <strain evidence="7">MSK.17.38</strain>
    </source>
</reference>
<dbReference type="EMBL" id="JAAIUO010000001">
    <property type="protein sequence ID" value="NSK13454.1"/>
    <property type="molecule type" value="Genomic_DNA"/>
</dbReference>
<dbReference type="PANTHER" id="PTHR30204:SF69">
    <property type="entry name" value="MERR-FAMILY TRANSCRIPTIONAL REGULATOR"/>
    <property type="match status" value="1"/>
</dbReference>
<sequence length="274" mass="32599">MRKMSMEETTIGTLARFTGVSSHTIKYYEKIGLFRANRKEQSNYRSYGLRACTDIYECVKYKNLGFSLKEIGLLHGEADDDRLKQMLAKRLEEVEEEIRKACVLRDCIREYSKELEMLDEHLDEWYLERCPDFYFRRQSENLEYLDDGYMESDGINLIDYAPRSKNVVKIAPEYLNGKAVRFSWGQGICIREGETWMQDRKGFEHIFARRAFVTYMRVTGPYVSQGEMIEKIRRIYGEYRDTFETSAYAIRIKITYDEEGKDWNYFKIVIPDPE</sequence>
<evidence type="ECO:0000313" key="8">
    <source>
        <dbReference type="EMBL" id="NVH57417.1"/>
    </source>
</evidence>
<dbReference type="OrthoDB" id="9811174at2"/>
<name>A0A850HGV9_9FIRM</name>
<evidence type="ECO:0000256" key="5">
    <source>
        <dbReference type="SAM" id="Coils"/>
    </source>
</evidence>
<gene>
    <name evidence="8" type="ORF">G5A66_01880</name>
    <name evidence="7" type="ORF">G5A75_00930</name>
</gene>
<evidence type="ECO:0000259" key="6">
    <source>
        <dbReference type="PROSITE" id="PS50937"/>
    </source>
</evidence>
<dbReference type="InterPro" id="IPR015358">
    <property type="entry name" value="Tscrpt_reg_MerR_DNA-bd"/>
</dbReference>
<dbReference type="Proteomes" id="UP000528555">
    <property type="component" value="Unassembled WGS sequence"/>
</dbReference>
<dbReference type="GO" id="GO:0003700">
    <property type="term" value="F:DNA-binding transcription factor activity"/>
    <property type="evidence" value="ECO:0007669"/>
    <property type="project" value="InterPro"/>
</dbReference>
<dbReference type="Gene3D" id="1.10.1660.10">
    <property type="match status" value="1"/>
</dbReference>
<comment type="caution">
    <text evidence="8">The sequence shown here is derived from an EMBL/GenBank/DDBJ whole genome shotgun (WGS) entry which is preliminary data.</text>
</comment>
<dbReference type="EMBL" id="JAAITX010000001">
    <property type="protein sequence ID" value="NVH57417.1"/>
    <property type="molecule type" value="Genomic_DNA"/>
</dbReference>
<keyword evidence="9" id="KW-1185">Reference proteome</keyword>
<evidence type="ECO:0000256" key="3">
    <source>
        <dbReference type="ARBA" id="ARBA00023125"/>
    </source>
</evidence>
<feature type="domain" description="HTH merR-type" evidence="6">
    <location>
        <begin position="10"/>
        <end position="77"/>
    </location>
</feature>
<dbReference type="SUPFAM" id="SSF46955">
    <property type="entry name" value="Putative DNA-binding domain"/>
    <property type="match status" value="1"/>
</dbReference>
<keyword evidence="2" id="KW-0805">Transcription regulation</keyword>
<keyword evidence="1" id="KW-0678">Repressor</keyword>
<dbReference type="Pfam" id="PF00376">
    <property type="entry name" value="MerR"/>
    <property type="match status" value="1"/>
</dbReference>
<dbReference type="PANTHER" id="PTHR30204">
    <property type="entry name" value="REDOX-CYCLING DRUG-SENSING TRANSCRIPTIONAL ACTIVATOR SOXR"/>
    <property type="match status" value="1"/>
</dbReference>
<dbReference type="AlphaFoldDB" id="A0A850HGV9"/>
<keyword evidence="5" id="KW-0175">Coiled coil</keyword>
<reference evidence="9 10" key="1">
    <citation type="journal article" date="2020" name="Cell Host Microbe">
        <title>Functional and Genomic Variation between Human-Derived Isolates of Lachnospiraceae Reveals Inter- and Intra-Species Diversity.</title>
        <authorList>
            <person name="Sorbara M.T."/>
            <person name="Littmann E.R."/>
            <person name="Fontana E."/>
            <person name="Moody T.U."/>
            <person name="Kohout C.E."/>
            <person name="Gjonbalaj M."/>
            <person name="Eaton V."/>
            <person name="Seok R."/>
            <person name="Leiner I.M."/>
            <person name="Pamer E.G."/>
        </authorList>
    </citation>
    <scope>NUCLEOTIDE SEQUENCE [LARGE SCALE GENOMIC DNA]</scope>
    <source>
        <strain evidence="8 9">MSK.17.11</strain>
        <strain evidence="7 10">MSK.17.38</strain>
    </source>
</reference>
<dbReference type="InterPro" id="IPR047057">
    <property type="entry name" value="MerR_fam"/>
</dbReference>
<dbReference type="GO" id="GO:0003677">
    <property type="term" value="F:DNA binding"/>
    <property type="evidence" value="ECO:0007669"/>
    <property type="project" value="UniProtKB-KW"/>
</dbReference>
<dbReference type="PROSITE" id="PS50937">
    <property type="entry name" value="HTH_MERR_2"/>
    <property type="match status" value="1"/>
</dbReference>
<accession>A0A850HGV9</accession>
<evidence type="ECO:0000256" key="2">
    <source>
        <dbReference type="ARBA" id="ARBA00023015"/>
    </source>
</evidence>
<evidence type="ECO:0000313" key="9">
    <source>
        <dbReference type="Proteomes" id="UP000528555"/>
    </source>
</evidence>
<dbReference type="InterPro" id="IPR009061">
    <property type="entry name" value="DNA-bd_dom_put_sf"/>
</dbReference>
<protein>
    <submittedName>
        <fullName evidence="8">MerR family DNA-binding transcriptional regulator</fullName>
    </submittedName>
</protein>
<keyword evidence="3 8" id="KW-0238">DNA-binding</keyword>